<dbReference type="AlphaFoldDB" id="E0WUP8"/>
<dbReference type="SUPFAM" id="SSF52540">
    <property type="entry name" value="P-loop containing nucleoside triphosphate hydrolases"/>
    <property type="match status" value="1"/>
</dbReference>
<organism evidence="3 4">
    <name type="scientific">Candidatus Regiella insecticola LSR1</name>
    <dbReference type="NCBI Taxonomy" id="663321"/>
    <lineage>
        <taxon>Bacteria</taxon>
        <taxon>Pseudomonadati</taxon>
        <taxon>Pseudomonadota</taxon>
        <taxon>Gammaproteobacteria</taxon>
        <taxon>Enterobacterales</taxon>
        <taxon>Enterobacteriaceae</taxon>
        <taxon>aphid secondary symbionts</taxon>
        <taxon>Candidatus Regiella</taxon>
    </lineage>
</organism>
<dbReference type="InterPro" id="IPR003439">
    <property type="entry name" value="ABC_transporter-like_ATP-bd"/>
</dbReference>
<name>E0WUP8_9ENTR</name>
<evidence type="ECO:0000313" key="4">
    <source>
        <dbReference type="Proteomes" id="UP000005726"/>
    </source>
</evidence>
<dbReference type="InterPro" id="IPR027417">
    <property type="entry name" value="P-loop_NTPase"/>
</dbReference>
<gene>
    <name evidence="3" type="ORF">REG_1835</name>
</gene>
<proteinExistence type="predicted"/>
<feature type="domain" description="ABC transporter" evidence="2">
    <location>
        <begin position="4"/>
        <end position="36"/>
    </location>
</feature>
<sequence>MAGRYPHQMSGGQCQRVALARSLVTRPRLLLLDEPLSALDARIRKHLREQIRQIQRELGLTTIFVTHDQEEALTMSDR</sequence>
<dbReference type="PANTHER" id="PTHR42781:SF4">
    <property type="entry name" value="SPERMIDINE_PUTRESCINE IMPORT ATP-BINDING PROTEIN POTA"/>
    <property type="match status" value="1"/>
</dbReference>
<keyword evidence="1" id="KW-0813">Transport</keyword>
<evidence type="ECO:0000259" key="2">
    <source>
        <dbReference type="Pfam" id="PF00005"/>
    </source>
</evidence>
<dbReference type="InterPro" id="IPR050093">
    <property type="entry name" value="ABC_SmlMolc_Importer"/>
</dbReference>
<dbReference type="Gene3D" id="3.40.50.300">
    <property type="entry name" value="P-loop containing nucleotide triphosphate hydrolases"/>
    <property type="match status" value="1"/>
</dbReference>
<accession>E0WUP8</accession>
<keyword evidence="4" id="KW-1185">Reference proteome</keyword>
<dbReference type="PANTHER" id="PTHR42781">
    <property type="entry name" value="SPERMIDINE/PUTRESCINE IMPORT ATP-BINDING PROTEIN POTA"/>
    <property type="match status" value="1"/>
</dbReference>
<dbReference type="Pfam" id="PF00005">
    <property type="entry name" value="ABC_tran"/>
    <property type="match status" value="1"/>
</dbReference>
<protein>
    <submittedName>
        <fullName evidence="3">ABC transporter-like protein</fullName>
    </submittedName>
</protein>
<dbReference type="eggNOG" id="COG3842">
    <property type="taxonomic scope" value="Bacteria"/>
</dbReference>
<dbReference type="Proteomes" id="UP000005726">
    <property type="component" value="Unassembled WGS sequence"/>
</dbReference>
<evidence type="ECO:0000313" key="3">
    <source>
        <dbReference type="EMBL" id="EFL91269.1"/>
    </source>
</evidence>
<dbReference type="GO" id="GO:0005524">
    <property type="term" value="F:ATP binding"/>
    <property type="evidence" value="ECO:0007669"/>
    <property type="project" value="InterPro"/>
</dbReference>
<dbReference type="STRING" id="663321.REG_1835"/>
<feature type="non-terminal residue" evidence="3">
    <location>
        <position position="78"/>
    </location>
</feature>
<reference evidence="3" key="1">
    <citation type="journal article" date="2009" name="Environ. Microbiol.">
        <title>Dynamics of genome evolution in facultative symbionts of aphids.</title>
        <authorList>
            <person name="Degnan P.H."/>
            <person name="Leonardo T.E."/>
            <person name="Cass B.N."/>
            <person name="Hurwitz B."/>
            <person name="Stern D."/>
            <person name="Gibbs R.A."/>
            <person name="Richards S."/>
            <person name="Moran N.A."/>
        </authorList>
    </citation>
    <scope>NUCLEOTIDE SEQUENCE [LARGE SCALE GENOMIC DNA]</scope>
    <source>
        <strain evidence="3">LSR1</strain>
    </source>
</reference>
<dbReference type="EMBL" id="GL379689">
    <property type="protein sequence ID" value="EFL91269.1"/>
    <property type="molecule type" value="Genomic_DNA"/>
</dbReference>
<dbReference type="GO" id="GO:0016887">
    <property type="term" value="F:ATP hydrolysis activity"/>
    <property type="evidence" value="ECO:0007669"/>
    <property type="project" value="InterPro"/>
</dbReference>
<evidence type="ECO:0000256" key="1">
    <source>
        <dbReference type="ARBA" id="ARBA00022448"/>
    </source>
</evidence>